<accession>A0AAE0IPC1</accession>
<protein>
    <submittedName>
        <fullName evidence="1">Uncharacterized protein</fullName>
    </submittedName>
</protein>
<proteinExistence type="predicted"/>
<dbReference type="Proteomes" id="UP001286456">
    <property type="component" value="Unassembled WGS sequence"/>
</dbReference>
<organism evidence="1 2">
    <name type="scientific">Cercophora scortea</name>
    <dbReference type="NCBI Taxonomy" id="314031"/>
    <lineage>
        <taxon>Eukaryota</taxon>
        <taxon>Fungi</taxon>
        <taxon>Dikarya</taxon>
        <taxon>Ascomycota</taxon>
        <taxon>Pezizomycotina</taxon>
        <taxon>Sordariomycetes</taxon>
        <taxon>Sordariomycetidae</taxon>
        <taxon>Sordariales</taxon>
        <taxon>Lasiosphaeriaceae</taxon>
        <taxon>Cercophora</taxon>
    </lineage>
</organism>
<gene>
    <name evidence="1" type="ORF">B0T19DRAFT_425177</name>
</gene>
<dbReference type="AlphaFoldDB" id="A0AAE0IPC1"/>
<dbReference type="EMBL" id="JAUEPO010000003">
    <property type="protein sequence ID" value="KAK3328702.1"/>
    <property type="molecule type" value="Genomic_DNA"/>
</dbReference>
<evidence type="ECO:0000313" key="2">
    <source>
        <dbReference type="Proteomes" id="UP001286456"/>
    </source>
</evidence>
<reference evidence="1" key="1">
    <citation type="journal article" date="2023" name="Mol. Phylogenet. Evol.">
        <title>Genome-scale phylogeny and comparative genomics of the fungal order Sordariales.</title>
        <authorList>
            <person name="Hensen N."/>
            <person name="Bonometti L."/>
            <person name="Westerberg I."/>
            <person name="Brannstrom I.O."/>
            <person name="Guillou S."/>
            <person name="Cros-Aarteil S."/>
            <person name="Calhoun S."/>
            <person name="Haridas S."/>
            <person name="Kuo A."/>
            <person name="Mondo S."/>
            <person name="Pangilinan J."/>
            <person name="Riley R."/>
            <person name="LaButti K."/>
            <person name="Andreopoulos B."/>
            <person name="Lipzen A."/>
            <person name="Chen C."/>
            <person name="Yan M."/>
            <person name="Daum C."/>
            <person name="Ng V."/>
            <person name="Clum A."/>
            <person name="Steindorff A."/>
            <person name="Ohm R.A."/>
            <person name="Martin F."/>
            <person name="Silar P."/>
            <person name="Natvig D.O."/>
            <person name="Lalanne C."/>
            <person name="Gautier V."/>
            <person name="Ament-Velasquez S.L."/>
            <person name="Kruys A."/>
            <person name="Hutchinson M.I."/>
            <person name="Powell A.J."/>
            <person name="Barry K."/>
            <person name="Miller A.N."/>
            <person name="Grigoriev I.V."/>
            <person name="Debuchy R."/>
            <person name="Gladieux P."/>
            <person name="Hiltunen Thoren M."/>
            <person name="Johannesson H."/>
        </authorList>
    </citation>
    <scope>NUCLEOTIDE SEQUENCE</scope>
    <source>
        <strain evidence="1">SMH4131-1</strain>
    </source>
</reference>
<comment type="caution">
    <text evidence="1">The sequence shown here is derived from an EMBL/GenBank/DDBJ whole genome shotgun (WGS) entry which is preliminary data.</text>
</comment>
<reference evidence="1" key="2">
    <citation type="submission" date="2023-06" db="EMBL/GenBank/DDBJ databases">
        <authorList>
            <consortium name="Lawrence Berkeley National Laboratory"/>
            <person name="Haridas S."/>
            <person name="Hensen N."/>
            <person name="Bonometti L."/>
            <person name="Westerberg I."/>
            <person name="Brannstrom I.O."/>
            <person name="Guillou S."/>
            <person name="Cros-Aarteil S."/>
            <person name="Calhoun S."/>
            <person name="Kuo A."/>
            <person name="Mondo S."/>
            <person name="Pangilinan J."/>
            <person name="Riley R."/>
            <person name="Labutti K."/>
            <person name="Andreopoulos B."/>
            <person name="Lipzen A."/>
            <person name="Chen C."/>
            <person name="Yanf M."/>
            <person name="Daum C."/>
            <person name="Ng V."/>
            <person name="Clum A."/>
            <person name="Steindorff A."/>
            <person name="Ohm R."/>
            <person name="Martin F."/>
            <person name="Silar P."/>
            <person name="Natvig D."/>
            <person name="Lalanne C."/>
            <person name="Gautier V."/>
            <person name="Ament-Velasquez S.L."/>
            <person name="Kruys A."/>
            <person name="Hutchinson M.I."/>
            <person name="Powell A.J."/>
            <person name="Barry K."/>
            <person name="Miller A.N."/>
            <person name="Grigoriev I.V."/>
            <person name="Debuchy R."/>
            <person name="Gladieux P."/>
            <person name="Thoren M.H."/>
            <person name="Johannesson H."/>
        </authorList>
    </citation>
    <scope>NUCLEOTIDE SEQUENCE</scope>
    <source>
        <strain evidence="1">SMH4131-1</strain>
    </source>
</reference>
<sequence>MQTQRNANSSKSLQYDFRLSFVLFVLIVLADSYPLPLQVGHEIPLTTLAPPQVSHLPIFCVRQGGVSVEIFDSRPREIDFIEMRC</sequence>
<name>A0AAE0IPC1_9PEZI</name>
<evidence type="ECO:0000313" key="1">
    <source>
        <dbReference type="EMBL" id="KAK3328702.1"/>
    </source>
</evidence>
<keyword evidence="2" id="KW-1185">Reference proteome</keyword>